<protein>
    <submittedName>
        <fullName evidence="2">Uncharacterized protein</fullName>
    </submittedName>
</protein>
<evidence type="ECO:0000313" key="2">
    <source>
        <dbReference type="EnsemblMetazoa" id="Aqu2.1.01179_001"/>
    </source>
</evidence>
<evidence type="ECO:0000256" key="1">
    <source>
        <dbReference type="SAM" id="MobiDB-lite"/>
    </source>
</evidence>
<dbReference type="AlphaFoldDB" id="A0A1X7SGL4"/>
<reference evidence="2" key="1">
    <citation type="submission" date="2017-05" db="UniProtKB">
        <authorList>
            <consortium name="EnsemblMetazoa"/>
        </authorList>
    </citation>
    <scope>IDENTIFICATION</scope>
</reference>
<organism evidence="2">
    <name type="scientific">Amphimedon queenslandica</name>
    <name type="common">Sponge</name>
    <dbReference type="NCBI Taxonomy" id="400682"/>
    <lineage>
        <taxon>Eukaryota</taxon>
        <taxon>Metazoa</taxon>
        <taxon>Porifera</taxon>
        <taxon>Demospongiae</taxon>
        <taxon>Heteroscleromorpha</taxon>
        <taxon>Haplosclerida</taxon>
        <taxon>Niphatidae</taxon>
        <taxon>Amphimedon</taxon>
    </lineage>
</organism>
<feature type="compositionally biased region" description="Basic and acidic residues" evidence="1">
    <location>
        <begin position="83"/>
        <end position="114"/>
    </location>
</feature>
<dbReference type="EnsemblMetazoa" id="Aqu2.1.01179_001">
    <property type="protein sequence ID" value="Aqu2.1.01179_001"/>
    <property type="gene ID" value="Aqu2.1.01179"/>
</dbReference>
<accession>A0A1X7SGL4</accession>
<proteinExistence type="predicted"/>
<name>A0A1X7SGL4_AMPQE</name>
<dbReference type="InParanoid" id="A0A1X7SGL4"/>
<sequence>ENENLKVEIQRLQDSNAELEKLLVASKSEINELQEKISLQKKETEAKLQNYKEKLKKCYSEIDNLKVKRKEELEDLSSLEADVSVKEKTQSEQKTGEEELTDKENKNNNKNEKLTVEIQKLQDSNAELEKSLVASTREIDELQLQKKEIEAEVQTLKLNASYLQNETESKDDSLVSLDMLLSLKAEDWLALQEETVARLEAEAATPES</sequence>
<feature type="region of interest" description="Disordered" evidence="1">
    <location>
        <begin position="78"/>
        <end position="114"/>
    </location>
</feature>